<evidence type="ECO:0000256" key="6">
    <source>
        <dbReference type="ARBA" id="ARBA00023146"/>
    </source>
</evidence>
<dbReference type="KEGG" id="pary:A4V02_08940"/>
<dbReference type="InterPro" id="IPR017449">
    <property type="entry name" value="Pro-tRNA_synth_II"/>
</dbReference>
<comment type="function">
    <text evidence="9">Catalyzes the attachment of proline to tRNA(Pro) in a two-step reaction: proline is first activated by ATP to form Pro-AMP and then transferred to the acceptor end of tRNA(Pro).</text>
</comment>
<proteinExistence type="inferred from homology"/>
<dbReference type="FunFam" id="3.30.930.10:FF:000023">
    <property type="entry name" value="Proline--tRNA ligase"/>
    <property type="match status" value="1"/>
</dbReference>
<dbReference type="InterPro" id="IPR004499">
    <property type="entry name" value="Pro-tRNA-ligase_IIa_arc-type"/>
</dbReference>
<evidence type="ECO:0000256" key="7">
    <source>
        <dbReference type="ARBA" id="ARBA00047671"/>
    </source>
</evidence>
<dbReference type="GO" id="GO:0006433">
    <property type="term" value="P:prolyl-tRNA aminoacylation"/>
    <property type="evidence" value="ECO:0007669"/>
    <property type="project" value="UniProtKB-UniRule"/>
</dbReference>
<accession>A0A1Z2XI06</accession>
<dbReference type="SUPFAM" id="SSF55681">
    <property type="entry name" value="Class II aaRS and biotin synthetases"/>
    <property type="match status" value="1"/>
</dbReference>
<dbReference type="Gene3D" id="3.40.50.800">
    <property type="entry name" value="Anticodon-binding domain"/>
    <property type="match status" value="1"/>
</dbReference>
<dbReference type="InterPro" id="IPR036621">
    <property type="entry name" value="Anticodon-bd_dom_sf"/>
</dbReference>
<comment type="subcellular location">
    <subcellularLocation>
        <location evidence="9">Cytoplasm</location>
    </subcellularLocation>
</comment>
<dbReference type="Pfam" id="PF09180">
    <property type="entry name" value="ProRS-C_1"/>
    <property type="match status" value="1"/>
</dbReference>
<name>A0A1B1SAM3_9BACT</name>
<dbReference type="PANTHER" id="PTHR43382:SF2">
    <property type="entry name" value="BIFUNCTIONAL GLUTAMATE_PROLINE--TRNA LIGASE"/>
    <property type="match status" value="1"/>
</dbReference>
<dbReference type="InterPro" id="IPR045864">
    <property type="entry name" value="aa-tRNA-synth_II/BPL/LPL"/>
</dbReference>
<dbReference type="GO" id="GO:0004827">
    <property type="term" value="F:proline-tRNA ligase activity"/>
    <property type="evidence" value="ECO:0007669"/>
    <property type="project" value="UniProtKB-UniRule"/>
</dbReference>
<dbReference type="InterPro" id="IPR033721">
    <property type="entry name" value="ProRS_core_arch_euk"/>
</dbReference>
<evidence type="ECO:0000259" key="10">
    <source>
        <dbReference type="PROSITE" id="PS50862"/>
    </source>
</evidence>
<keyword evidence="4 9" id="KW-0067">ATP-binding</keyword>
<protein>
    <recommendedName>
        <fullName evidence="9">Proline--tRNA ligase</fullName>
        <ecNumber evidence="9">6.1.1.15</ecNumber>
    </recommendedName>
    <alternativeName>
        <fullName evidence="9">Prolyl-tRNA synthetase</fullName>
        <shortName evidence="9">ProRS</shortName>
    </alternativeName>
</protein>
<dbReference type="InterPro" id="IPR004154">
    <property type="entry name" value="Anticodon-bd"/>
</dbReference>
<dbReference type="NCBIfam" id="TIGR00408">
    <property type="entry name" value="proS_fam_I"/>
    <property type="match status" value="1"/>
</dbReference>
<dbReference type="AlphaFoldDB" id="A0A1B1SAM3"/>
<evidence type="ECO:0000256" key="5">
    <source>
        <dbReference type="ARBA" id="ARBA00022917"/>
    </source>
</evidence>
<dbReference type="Gene3D" id="3.30.930.10">
    <property type="entry name" value="Bira Bifunctional Protein, Domain 2"/>
    <property type="match status" value="1"/>
</dbReference>
<dbReference type="CDD" id="cd00862">
    <property type="entry name" value="ProRS_anticodon_zinc"/>
    <property type="match status" value="1"/>
</dbReference>
<reference evidence="12" key="1">
    <citation type="submission" date="2016-04" db="EMBL/GenBank/DDBJ databases">
        <title>Complete Genome Sequences of Twelve Strains of a Stable Defined Moderately Diverse Mouse Microbiota 2 (sDMDMm2).</title>
        <authorList>
            <person name="Uchimura Y."/>
            <person name="Wyss M."/>
            <person name="Brugiroux S."/>
            <person name="Limenitakis J.P."/>
            <person name="Stecher B."/>
            <person name="McCoy K.D."/>
            <person name="Macpherson A.J."/>
        </authorList>
    </citation>
    <scope>NUCLEOTIDE SEQUENCE [LARGE SCALE GENOMIC DNA]</scope>
    <source>
        <strain evidence="12">YL27</strain>
    </source>
</reference>
<keyword evidence="3 9" id="KW-0547">Nucleotide-binding</keyword>
<dbReference type="SUPFAM" id="SSF52954">
    <property type="entry name" value="Class II aaRS ABD-related"/>
    <property type="match status" value="1"/>
</dbReference>
<organism evidence="11 12">
    <name type="scientific">Muribaculum intestinale</name>
    <dbReference type="NCBI Taxonomy" id="1796646"/>
    <lineage>
        <taxon>Bacteria</taxon>
        <taxon>Pseudomonadati</taxon>
        <taxon>Bacteroidota</taxon>
        <taxon>Bacteroidia</taxon>
        <taxon>Bacteroidales</taxon>
        <taxon>Muribaculaceae</taxon>
        <taxon>Muribaculum</taxon>
    </lineage>
</organism>
<evidence type="ECO:0000313" key="12">
    <source>
        <dbReference type="Proteomes" id="UP000186351"/>
    </source>
</evidence>
<dbReference type="EMBL" id="CP015402">
    <property type="protein sequence ID" value="ANU63840.1"/>
    <property type="molecule type" value="Genomic_DNA"/>
</dbReference>
<comment type="domain">
    <text evidence="9">Consists of three domains: the N-terminal catalytic domain, the anticodon-binding domain and the C-terminal extension.</text>
</comment>
<dbReference type="InterPro" id="IPR006195">
    <property type="entry name" value="aa-tRNA-synth_II"/>
</dbReference>
<dbReference type="PROSITE" id="PS50862">
    <property type="entry name" value="AA_TRNA_LIGASE_II"/>
    <property type="match status" value="1"/>
</dbReference>
<dbReference type="GO" id="GO:0005524">
    <property type="term" value="F:ATP binding"/>
    <property type="evidence" value="ECO:0007669"/>
    <property type="project" value="UniProtKB-UniRule"/>
</dbReference>
<dbReference type="STRING" id="1796646.A4V02_08940"/>
<evidence type="ECO:0000256" key="1">
    <source>
        <dbReference type="ARBA" id="ARBA00022490"/>
    </source>
</evidence>
<dbReference type="GeneID" id="65536991"/>
<dbReference type="CDD" id="cd00778">
    <property type="entry name" value="ProRS_core_arch_euk"/>
    <property type="match status" value="1"/>
</dbReference>
<dbReference type="GO" id="GO:0017101">
    <property type="term" value="C:aminoacyl-tRNA synthetase multienzyme complex"/>
    <property type="evidence" value="ECO:0007669"/>
    <property type="project" value="TreeGrafter"/>
</dbReference>
<keyword evidence="12" id="KW-1185">Reference proteome</keyword>
<dbReference type="Gene3D" id="3.30.110.30">
    <property type="entry name" value="C-terminal domain of ProRS"/>
    <property type="match status" value="1"/>
</dbReference>
<accession>A0A1B1SAM3</accession>
<gene>
    <name evidence="9" type="primary">proS</name>
    <name evidence="11" type="ORF">A4V02_08940</name>
</gene>
<comment type="catalytic activity">
    <reaction evidence="7 9">
        <text>tRNA(Pro) + L-proline + ATP = L-prolyl-tRNA(Pro) + AMP + diphosphate</text>
        <dbReference type="Rhea" id="RHEA:14305"/>
        <dbReference type="Rhea" id="RHEA-COMP:9700"/>
        <dbReference type="Rhea" id="RHEA-COMP:9702"/>
        <dbReference type="ChEBI" id="CHEBI:30616"/>
        <dbReference type="ChEBI" id="CHEBI:33019"/>
        <dbReference type="ChEBI" id="CHEBI:60039"/>
        <dbReference type="ChEBI" id="CHEBI:78442"/>
        <dbReference type="ChEBI" id="CHEBI:78532"/>
        <dbReference type="ChEBI" id="CHEBI:456215"/>
        <dbReference type="EC" id="6.1.1.15"/>
    </reaction>
</comment>
<dbReference type="EC" id="6.1.1.15" evidence="9"/>
<evidence type="ECO:0000313" key="11">
    <source>
        <dbReference type="EMBL" id="ANU63840.1"/>
    </source>
</evidence>
<feature type="domain" description="Aminoacyl-transfer RNA synthetases class-II family profile" evidence="10">
    <location>
        <begin position="30"/>
        <end position="297"/>
    </location>
</feature>
<sequence>MAKELKNLTKRSEDYSKWYNELVVKADLAEQSAVRGCMVIKPYGYAIWEKMQRYLDDMFKATDVRNAYFPLLIPKSFLSREAEHVEGFAKECAVVTHHRLMNAPDGSGVVVDPEARLEEELIIRPTSETIIWNTYRNWINSYRDLPILCNQWCNVLRWEMRTRMFLRTAEFLWQEGHTAHATSEEAEARAIQMLDVYADFAEKYLAVPVVKGVKSANERFAGAINTYTIEAMMQDGKALQSGTSHFLGQNFAKAFDVTFVNKENKPEYVWATSWGVSTRLMGALIMTHSDDNGLVLPPHIAPIQVVIIPIYKNADQLAAISAHVDPIINRLRELGISVKYDDAENRRPGFKFADYELKGIPVRLAIGARDIEEGTVEIMRRDTLEKHSAPLEGIAEYVATLLEEIQQGIYNKALRLRESMTRPVDTWEEFKTEIEKGGFLLAHWDGTTETEEKIKEETKATIRCIPFDGDTTPGTCIYTGKPSARRVIFARNY</sequence>
<comment type="subunit">
    <text evidence="9">Homodimer.</text>
</comment>
<dbReference type="RefSeq" id="WP_068961141.1">
    <property type="nucleotide sequence ID" value="NZ_CAJTAP010000003.1"/>
</dbReference>
<dbReference type="PANTHER" id="PTHR43382">
    <property type="entry name" value="PROLYL-TRNA SYNTHETASE"/>
    <property type="match status" value="1"/>
</dbReference>
<dbReference type="OrthoDB" id="9809052at2"/>
<dbReference type="SMART" id="SM00946">
    <property type="entry name" value="ProRS-C_1"/>
    <property type="match status" value="1"/>
</dbReference>
<dbReference type="InterPro" id="IPR016061">
    <property type="entry name" value="Pro-tRNA_ligase_II_C"/>
</dbReference>
<dbReference type="Proteomes" id="UP000186351">
    <property type="component" value="Chromosome"/>
</dbReference>
<dbReference type="InterPro" id="IPR002314">
    <property type="entry name" value="aa-tRNA-synt_IIb"/>
</dbReference>
<dbReference type="GO" id="GO:0005737">
    <property type="term" value="C:cytoplasm"/>
    <property type="evidence" value="ECO:0007669"/>
    <property type="project" value="UniProtKB-SubCell"/>
</dbReference>
<evidence type="ECO:0000256" key="4">
    <source>
        <dbReference type="ARBA" id="ARBA00022840"/>
    </source>
</evidence>
<keyword evidence="5 9" id="KW-0648">Protein biosynthesis</keyword>
<evidence type="ECO:0000256" key="2">
    <source>
        <dbReference type="ARBA" id="ARBA00022598"/>
    </source>
</evidence>
<dbReference type="Pfam" id="PF00587">
    <property type="entry name" value="tRNA-synt_2b"/>
    <property type="match status" value="1"/>
</dbReference>
<keyword evidence="2 9" id="KW-0436">Ligase</keyword>
<comment type="similarity">
    <text evidence="8 9">Belongs to the class-II aminoacyl-tRNA synthetase family. ProS type 3 subfamily.</text>
</comment>
<keyword evidence="6 9" id="KW-0030">Aminoacyl-tRNA synthetase</keyword>
<dbReference type="SUPFAM" id="SSF64586">
    <property type="entry name" value="C-terminal domain of ProRS"/>
    <property type="match status" value="1"/>
</dbReference>
<evidence type="ECO:0000256" key="9">
    <source>
        <dbReference type="HAMAP-Rule" id="MF_01571"/>
    </source>
</evidence>
<evidence type="ECO:0000256" key="8">
    <source>
        <dbReference type="ARBA" id="ARBA00060806"/>
    </source>
</evidence>
<dbReference type="HAMAP" id="MF_01571">
    <property type="entry name" value="Pro_tRNA_synth_type3"/>
    <property type="match status" value="1"/>
</dbReference>
<dbReference type="Pfam" id="PF03129">
    <property type="entry name" value="HGTP_anticodon"/>
    <property type="match status" value="1"/>
</dbReference>
<keyword evidence="1 9" id="KW-0963">Cytoplasm</keyword>
<evidence type="ECO:0000256" key="3">
    <source>
        <dbReference type="ARBA" id="ARBA00022741"/>
    </source>
</evidence>